<dbReference type="SUPFAM" id="SSF49410">
    <property type="entry name" value="Alpha-macroglobulin receptor domain"/>
    <property type="match status" value="1"/>
</dbReference>
<dbReference type="InterPro" id="IPR048848">
    <property type="entry name" value="C3_CUB2"/>
</dbReference>
<evidence type="ECO:0000256" key="2">
    <source>
        <dbReference type="ARBA" id="ARBA00022525"/>
    </source>
</evidence>
<dbReference type="Pfam" id="PF01835">
    <property type="entry name" value="MG2"/>
    <property type="match status" value="1"/>
</dbReference>
<dbReference type="FunFam" id="2.60.40.1930:FF:000008">
    <property type="entry name" value="Complement C3"/>
    <property type="match status" value="1"/>
</dbReference>
<evidence type="ECO:0000256" key="1">
    <source>
        <dbReference type="ARBA" id="ARBA00004613"/>
    </source>
</evidence>
<dbReference type="SUPFAM" id="SSF47686">
    <property type="entry name" value="Anaphylotoxins (complement system)"/>
    <property type="match status" value="1"/>
</dbReference>
<dbReference type="Gene3D" id="2.20.130.20">
    <property type="match status" value="1"/>
</dbReference>
<dbReference type="InterPro" id="IPR001840">
    <property type="entry name" value="Anaphylatoxn_comp_syst_dom"/>
</dbReference>
<dbReference type="FunFam" id="2.60.40.1930:FF:000006">
    <property type="entry name" value="Complement C3"/>
    <property type="match status" value="1"/>
</dbReference>
<dbReference type="PROSITE" id="PS50189">
    <property type="entry name" value="NTR"/>
    <property type="match status" value="1"/>
</dbReference>
<dbReference type="InterPro" id="IPR002890">
    <property type="entry name" value="MG2"/>
</dbReference>
<keyword evidence="3 6" id="KW-0732">Signal</keyword>
<dbReference type="InterPro" id="IPR018933">
    <property type="entry name" value="Netrin_module_non-TIMP"/>
</dbReference>
<dbReference type="InterPro" id="IPR008930">
    <property type="entry name" value="Terpenoid_cyclase/PrenylTrfase"/>
</dbReference>
<dbReference type="Gene3D" id="2.60.40.690">
    <property type="entry name" value="Alpha-macroglobulin, receptor-binding domain"/>
    <property type="match status" value="1"/>
</dbReference>
<dbReference type="Pfam" id="PF17789">
    <property type="entry name" value="MG4"/>
    <property type="match status" value="1"/>
</dbReference>
<dbReference type="GO" id="GO:0004866">
    <property type="term" value="F:endopeptidase inhibitor activity"/>
    <property type="evidence" value="ECO:0007669"/>
    <property type="project" value="InterPro"/>
</dbReference>
<evidence type="ECO:0000259" key="7">
    <source>
        <dbReference type="PROSITE" id="PS01178"/>
    </source>
</evidence>
<dbReference type="PROSITE" id="PS01177">
    <property type="entry name" value="ANAPHYLATOXIN_1"/>
    <property type="match status" value="1"/>
</dbReference>
<dbReference type="FunFam" id="2.60.40.1940:FF:000001">
    <property type="entry name" value="Complement component C3"/>
    <property type="match status" value="1"/>
</dbReference>
<dbReference type="InterPro" id="IPR008993">
    <property type="entry name" value="TIMP-like_OB-fold"/>
</dbReference>
<dbReference type="PRINTS" id="PR00004">
    <property type="entry name" value="ANAPHYLATOXN"/>
</dbReference>
<dbReference type="Pfam" id="PF17791">
    <property type="entry name" value="MG3"/>
    <property type="match status" value="1"/>
</dbReference>
<dbReference type="Proteomes" id="UP000694549">
    <property type="component" value="Unplaced"/>
</dbReference>
<dbReference type="InterPro" id="IPR011625">
    <property type="entry name" value="A2M_N_BRD"/>
</dbReference>
<protein>
    <submittedName>
        <fullName evidence="9">Complement C3</fullName>
    </submittedName>
</protein>
<dbReference type="Pfam" id="PF00207">
    <property type="entry name" value="A2M"/>
    <property type="match status" value="1"/>
</dbReference>
<dbReference type="SMART" id="SM00643">
    <property type="entry name" value="C345C"/>
    <property type="match status" value="1"/>
</dbReference>
<dbReference type="InterPro" id="IPR009048">
    <property type="entry name" value="A-macroglobulin_rcpt-bd"/>
</dbReference>
<dbReference type="SMART" id="SM01359">
    <property type="entry name" value="A2M_N_2"/>
    <property type="match status" value="1"/>
</dbReference>
<dbReference type="Pfam" id="PF21308">
    <property type="entry name" value="C3_CUB2"/>
    <property type="match status" value="1"/>
</dbReference>
<dbReference type="InterPro" id="IPR041425">
    <property type="entry name" value="C3/4/5_MG1"/>
</dbReference>
<dbReference type="CDD" id="cd00017">
    <property type="entry name" value="ANATO"/>
    <property type="match status" value="1"/>
</dbReference>
<dbReference type="PROSITE" id="PS01178">
    <property type="entry name" value="ANAPHYLATOXIN_2"/>
    <property type="match status" value="1"/>
</dbReference>
<dbReference type="PANTHER" id="PTHR11412">
    <property type="entry name" value="MACROGLOBULIN / COMPLEMENT"/>
    <property type="match status" value="1"/>
</dbReference>
<dbReference type="Gene3D" id="2.60.40.10">
    <property type="entry name" value="Immunoglobulins"/>
    <property type="match status" value="2"/>
</dbReference>
<evidence type="ECO:0000256" key="6">
    <source>
        <dbReference type="SAM" id="SignalP"/>
    </source>
</evidence>
<dbReference type="FunFam" id="2.60.40.10:FF:000155">
    <property type="entry name" value="complement C3 isoform X1"/>
    <property type="match status" value="1"/>
</dbReference>
<dbReference type="InterPro" id="IPR011626">
    <property type="entry name" value="Alpha-macroglobulin_TED"/>
</dbReference>
<dbReference type="PANTHER" id="PTHR11412:SF81">
    <property type="entry name" value="COMPLEMENT C3"/>
    <property type="match status" value="1"/>
</dbReference>
<dbReference type="InterPro" id="IPR000020">
    <property type="entry name" value="Anaphylatoxin/fibulin"/>
</dbReference>
<dbReference type="FunFam" id="1.20.91.20:FF:000001">
    <property type="entry name" value="Complement C3"/>
    <property type="match status" value="1"/>
</dbReference>
<keyword evidence="5" id="KW-1015">Disulfide bond</keyword>
<dbReference type="Gene3D" id="2.60.40.1930">
    <property type="match status" value="3"/>
</dbReference>
<dbReference type="Gene3D" id="2.60.40.1940">
    <property type="match status" value="1"/>
</dbReference>
<keyword evidence="10" id="KW-1185">Reference proteome</keyword>
<reference evidence="9" key="1">
    <citation type="submission" date="2025-08" db="UniProtKB">
        <authorList>
            <consortium name="Ensembl"/>
        </authorList>
    </citation>
    <scope>IDENTIFICATION</scope>
</reference>
<sequence>MGPRVLPLILLLLHAAPAPAQMVTMVTPALLRLETEEQVVLEAPGLSVPTEATILVQDFPQKVLEGVSLSPGCHPVSPVPQVPAKLLPSVVGKQYVAVTARVGAVTVEKVLLVSLQSGHIFLQTDKPIYTPGSTVLCRFFALSHFMEPVLKTVIVEIKTPDNVIIKQVPVSSPKKNGIFSLNHNLPEVVSLGTWTIIAKFEDSQEQVFSTQFEVKEYVLPSFEVTLEPEEKFLYIDRKENFRVSITAKYLYGKRLTGTAFALFGVMVDEEKKSIPQSLQRIQVVEGDGEASLSMDMVRQRFANMDELEGHSLYVTVTVLTESGSDMVEAQRTGIHIVKSPYTIHFTHTPKYFKPGMPFDLTVYVTNPDNSPAPRVRVKAEGFQGLVSTQRDGTAKLVLNMPANKDSITITVTTDQADLPPDRQAKQKMTAEAYKSQGNSGNFLHLAVGASEVQPGDNLPVNFHLKSNNDAVRKSVSYFTYLILNKGHIVHAGRQPRDGDQSLVTMSLPVTANLIPSFRIVAYYFVTPNEIVADSVWVDVKDTCMGSLVVKGATEADSRVHEPGTPMRLRIEGDHMAHVGLVAVDKAVFVLSKKNKFTQTKVWDTVEKSDIGCTAGSGRNHIGVFADAGLSLASNVNINTPQRSEVQCEKPAKRKRRSLQLIEYKGQKAAEYTDKNLRKCCEDGMKENLMGYSCEKRATYILDGNACTQAFLSCCTYIKGIREQKQRESYLELARSEMDGGFLDDEDITSRSLFPESWLWQVEELKEPPNELGISTKTLPVYLKDSITTWEVLAVSLSKKKGLCVADPYEITVMKEFFIDLRLPYSVVRNEQVEIRAILYNYWKNKIKVRVELMYNPALCSASTSKARYQQIFDLEPQSSRAVPFVIVPLQLGQHDVEVKAAVWGSFVSDGVKKKLKVVPEGMRLEKTVKIVELDPKTKGHNGVQEVKVTAANITDIVPNTESETKVSIQGNPVSIMVEKAINGEKLKHLIVTPSGCGEQNMIGMTPTVIAVHYLDSTNQWESLGVDRRSESITLIRKGYTQQLAFRKEDSSYAAFTNRQSSTWLTAYVAKVFAMAIKIVDIEPEVVCGAVKWLILEKQKPDGIFQEDAPVIHKEMVVWWDPNPAHGQALWLKDGIQTSILSAQSLDGSIAKASDYLSRRYLSLARPYTVALTSYALALSGKLDSEKFLMKKSKGDGNRWVERNSHTYNIEGTSYALLALLQMEKMELTGAVVQWLSQQNYFGGGYGSTQATIMVFQALAQYQVSMPRQQKLNLDVSVLLPRRANAITYRIENSNALVARSAETKLNEDFTVKASGTGKGTMTVVTVYNAKVPEKENKCDNFDLKVDVEDVKMGGLIPVPRRYLDNVDATMSIIDVSMLTGFSPDMQDLKRLSEGVERYISKFEINQVLSDRSNLIIYLDKVSHQAEECIAFRAHQQFQVGLIQPASVTVYSYYKIDDRCTRFYHPDKDGGQLKKICYGDVCRCAEENCFVRQQQDSPITVNQRIERACEPGVDYGETRGTRGQGDGGHVGGSNRTFVSHQQCRDALKLQPGQDYLVWGLASDLWVTGTRFSYLIGKDTWLETWPSEVACQDPELQSLCQAFVEFSEAMTIFGCPS</sequence>
<dbReference type="Pfam" id="PF07703">
    <property type="entry name" value="A2M_BRD"/>
    <property type="match status" value="1"/>
</dbReference>
<dbReference type="SMART" id="SM01419">
    <property type="entry name" value="Thiol-ester_cl"/>
    <property type="match status" value="1"/>
</dbReference>
<comment type="subcellular location">
    <subcellularLocation>
        <location evidence="1">Secreted</location>
    </subcellularLocation>
</comment>
<name>A0A8B9ZYF7_9AVES</name>
<evidence type="ECO:0000256" key="5">
    <source>
        <dbReference type="ARBA" id="ARBA00023157"/>
    </source>
</evidence>
<dbReference type="SUPFAM" id="SSF48239">
    <property type="entry name" value="Terpenoid cyclases/Protein prenyltransferases"/>
    <property type="match status" value="1"/>
</dbReference>
<dbReference type="Pfam" id="PF07677">
    <property type="entry name" value="A2M_recep"/>
    <property type="match status" value="1"/>
</dbReference>
<dbReference type="InterPro" id="IPR050473">
    <property type="entry name" value="A2M/Complement_sys"/>
</dbReference>
<feature type="domain" description="Anaphylatoxin-like" evidence="7">
    <location>
        <begin position="679"/>
        <end position="714"/>
    </location>
</feature>
<dbReference type="Pfam" id="PF07678">
    <property type="entry name" value="TED_complement"/>
    <property type="match status" value="1"/>
</dbReference>
<dbReference type="CDD" id="cd02896">
    <property type="entry name" value="complement_C3_C4_C5"/>
    <property type="match status" value="1"/>
</dbReference>
<dbReference type="SMART" id="SM01361">
    <property type="entry name" value="A2M_recep"/>
    <property type="match status" value="1"/>
</dbReference>
<evidence type="ECO:0000313" key="10">
    <source>
        <dbReference type="Proteomes" id="UP000694549"/>
    </source>
</evidence>
<dbReference type="GO" id="GO:0006954">
    <property type="term" value="P:inflammatory response"/>
    <property type="evidence" value="ECO:0007669"/>
    <property type="project" value="InterPro"/>
</dbReference>
<feature type="signal peptide" evidence="6">
    <location>
        <begin position="1"/>
        <end position="20"/>
    </location>
</feature>
<evidence type="ECO:0000256" key="4">
    <source>
        <dbReference type="ARBA" id="ARBA00022966"/>
    </source>
</evidence>
<dbReference type="Pfam" id="PF21406">
    <property type="entry name" value="C3_CUB1"/>
    <property type="match status" value="1"/>
</dbReference>
<keyword evidence="2" id="KW-0964">Secreted</keyword>
<dbReference type="Gene3D" id="2.60.120.1540">
    <property type="match status" value="1"/>
</dbReference>
<dbReference type="Gene3D" id="6.20.50.160">
    <property type="match status" value="1"/>
</dbReference>
<dbReference type="Gene3D" id="1.20.91.20">
    <property type="entry name" value="Anaphylotoxins (complement system)"/>
    <property type="match status" value="1"/>
</dbReference>
<dbReference type="FunFam" id="2.20.130.20:FF:000001">
    <property type="entry name" value="Complement C3"/>
    <property type="match status" value="1"/>
</dbReference>
<dbReference type="Pfam" id="PF17790">
    <property type="entry name" value="MG1"/>
    <property type="match status" value="1"/>
</dbReference>
<dbReference type="FunFam" id="2.60.40.10:FF:001013">
    <property type="entry name" value="Complement C3"/>
    <property type="match status" value="1"/>
</dbReference>
<dbReference type="InterPro" id="IPR019742">
    <property type="entry name" value="MacrogloblnA2_CS"/>
</dbReference>
<evidence type="ECO:0000256" key="3">
    <source>
        <dbReference type="ARBA" id="ARBA00022729"/>
    </source>
</evidence>
<feature type="domain" description="NTR" evidence="8">
    <location>
        <begin position="1459"/>
        <end position="1613"/>
    </location>
</feature>
<dbReference type="SMART" id="SM01360">
    <property type="entry name" value="A2M"/>
    <property type="match status" value="1"/>
</dbReference>
<reference evidence="9" key="2">
    <citation type="submission" date="2025-09" db="UniProtKB">
        <authorList>
            <consortium name="Ensembl"/>
        </authorList>
    </citation>
    <scope>IDENTIFICATION</scope>
</reference>
<dbReference type="SUPFAM" id="SSF50242">
    <property type="entry name" value="TIMP-like"/>
    <property type="match status" value="1"/>
</dbReference>
<dbReference type="Pfam" id="PF01821">
    <property type="entry name" value="ANATO"/>
    <property type="match status" value="1"/>
</dbReference>
<keyword evidence="4" id="KW-0882">Thioester bond</keyword>
<evidence type="ECO:0000313" key="9">
    <source>
        <dbReference type="Ensembl" id="ENSAZOP00000025372.1"/>
    </source>
</evidence>
<dbReference type="InterPro" id="IPR001599">
    <property type="entry name" value="Macroglobln_a2"/>
</dbReference>
<organism evidence="9 10">
    <name type="scientific">Anas zonorhyncha</name>
    <name type="common">Eastern spot-billed duck</name>
    <dbReference type="NCBI Taxonomy" id="75864"/>
    <lineage>
        <taxon>Eukaryota</taxon>
        <taxon>Metazoa</taxon>
        <taxon>Chordata</taxon>
        <taxon>Craniata</taxon>
        <taxon>Vertebrata</taxon>
        <taxon>Euteleostomi</taxon>
        <taxon>Archelosauria</taxon>
        <taxon>Archosauria</taxon>
        <taxon>Dinosauria</taxon>
        <taxon>Saurischia</taxon>
        <taxon>Theropoda</taxon>
        <taxon>Coelurosauria</taxon>
        <taxon>Aves</taxon>
        <taxon>Neognathae</taxon>
        <taxon>Galloanserae</taxon>
        <taxon>Anseriformes</taxon>
        <taxon>Anatidae</taxon>
        <taxon>Anatinae</taxon>
        <taxon>Anas</taxon>
    </lineage>
</organism>
<dbReference type="Gene3D" id="2.40.50.120">
    <property type="match status" value="2"/>
</dbReference>
<dbReference type="Pfam" id="PF01759">
    <property type="entry name" value="NTR"/>
    <property type="match status" value="1"/>
</dbReference>
<dbReference type="GO" id="GO:0006956">
    <property type="term" value="P:complement activation"/>
    <property type="evidence" value="ECO:0007669"/>
    <property type="project" value="InterPro"/>
</dbReference>
<dbReference type="SMART" id="SM00104">
    <property type="entry name" value="ANATO"/>
    <property type="match status" value="1"/>
</dbReference>
<dbReference type="Gene3D" id="1.50.10.20">
    <property type="match status" value="1"/>
</dbReference>
<feature type="chain" id="PRO_5034311251" evidence="6">
    <location>
        <begin position="21"/>
        <end position="1615"/>
    </location>
</feature>
<dbReference type="InterPro" id="IPR040839">
    <property type="entry name" value="MG4"/>
</dbReference>
<dbReference type="InterPro" id="IPR001134">
    <property type="entry name" value="Netrin_domain"/>
</dbReference>
<dbReference type="GO" id="GO:0005615">
    <property type="term" value="C:extracellular space"/>
    <property type="evidence" value="ECO:0007669"/>
    <property type="project" value="InterPro"/>
</dbReference>
<dbReference type="InterPro" id="IPR049466">
    <property type="entry name" value="C3_CUB1"/>
</dbReference>
<proteinExistence type="predicted"/>
<dbReference type="InterPro" id="IPR047565">
    <property type="entry name" value="Alpha-macroglob_thiol-ester_cl"/>
</dbReference>
<dbReference type="PROSITE" id="PS00477">
    <property type="entry name" value="ALPHA_2_MACROGLOBULIN"/>
    <property type="match status" value="1"/>
</dbReference>
<dbReference type="InterPro" id="IPR018081">
    <property type="entry name" value="Anaphylatoxin_comp_syst"/>
</dbReference>
<dbReference type="InterPro" id="IPR041555">
    <property type="entry name" value="MG3"/>
</dbReference>
<evidence type="ECO:0000259" key="8">
    <source>
        <dbReference type="PROSITE" id="PS50189"/>
    </source>
</evidence>
<dbReference type="InterPro" id="IPR013783">
    <property type="entry name" value="Ig-like_fold"/>
</dbReference>
<dbReference type="Ensembl" id="ENSAZOT00000027213.1">
    <property type="protein sequence ID" value="ENSAZOP00000025372.1"/>
    <property type="gene ID" value="ENSAZOG00000012316.1"/>
</dbReference>
<dbReference type="InterPro" id="IPR036595">
    <property type="entry name" value="A-macroglobulin_rcpt-bd_sf"/>
</dbReference>
<accession>A0A8B9ZYF7</accession>